<evidence type="ECO:0000313" key="3">
    <source>
        <dbReference type="Proteomes" id="UP000257109"/>
    </source>
</evidence>
<evidence type="ECO:0000259" key="1">
    <source>
        <dbReference type="Pfam" id="PF07727"/>
    </source>
</evidence>
<keyword evidence="3" id="KW-1185">Reference proteome</keyword>
<feature type="non-terminal residue" evidence="2">
    <location>
        <position position="1"/>
    </location>
</feature>
<comment type="caution">
    <text evidence="2">The sequence shown here is derived from an EMBL/GenBank/DDBJ whole genome shotgun (WGS) entry which is preliminary data.</text>
</comment>
<dbReference type="STRING" id="157652.A0A371HZM7"/>
<sequence>MGNARFLEEIEFEKEENIWNVVFKKEYVNEIGQVLVPIIVQVTTSVIEDNVQTIVLDIVPEQDYDEVFPQTPIEKPQQPQEVPLRRSIKERRHAILDNYIVFLQEHENDIGLIEDDSINFCQATQSSNSKKWIDVMKDEMKSMQDNDIYNLVELVEGVKPIGCKWIFKTKKDSKGNIERYKARLVAKDFTQKEDIDYKETFSSTLIAPSTMAAEFVTCFEASNHGIWLRNFSLVYGWPMVLKHY</sequence>
<evidence type="ECO:0000313" key="2">
    <source>
        <dbReference type="EMBL" id="RDY08246.1"/>
    </source>
</evidence>
<reference evidence="2" key="1">
    <citation type="submission" date="2018-05" db="EMBL/GenBank/DDBJ databases">
        <title>Draft genome of Mucuna pruriens seed.</title>
        <authorList>
            <person name="Nnadi N.E."/>
            <person name="Vos R."/>
            <person name="Hasami M.H."/>
            <person name="Devisetty U.K."/>
            <person name="Aguiy J.C."/>
        </authorList>
    </citation>
    <scope>NUCLEOTIDE SEQUENCE [LARGE SCALE GENOMIC DNA]</scope>
    <source>
        <strain evidence="2">JCA_2017</strain>
    </source>
</reference>
<dbReference type="AlphaFoldDB" id="A0A371HZM7"/>
<dbReference type="InterPro" id="IPR013103">
    <property type="entry name" value="RVT_2"/>
</dbReference>
<organism evidence="2 3">
    <name type="scientific">Mucuna pruriens</name>
    <name type="common">Velvet bean</name>
    <name type="synonym">Dolichos pruriens</name>
    <dbReference type="NCBI Taxonomy" id="157652"/>
    <lineage>
        <taxon>Eukaryota</taxon>
        <taxon>Viridiplantae</taxon>
        <taxon>Streptophyta</taxon>
        <taxon>Embryophyta</taxon>
        <taxon>Tracheophyta</taxon>
        <taxon>Spermatophyta</taxon>
        <taxon>Magnoliopsida</taxon>
        <taxon>eudicotyledons</taxon>
        <taxon>Gunneridae</taxon>
        <taxon>Pentapetalae</taxon>
        <taxon>rosids</taxon>
        <taxon>fabids</taxon>
        <taxon>Fabales</taxon>
        <taxon>Fabaceae</taxon>
        <taxon>Papilionoideae</taxon>
        <taxon>50 kb inversion clade</taxon>
        <taxon>NPAAA clade</taxon>
        <taxon>indigoferoid/millettioid clade</taxon>
        <taxon>Phaseoleae</taxon>
        <taxon>Mucuna</taxon>
    </lineage>
</organism>
<dbReference type="Proteomes" id="UP000257109">
    <property type="component" value="Unassembled WGS sequence"/>
</dbReference>
<protein>
    <recommendedName>
        <fullName evidence="1">Reverse transcriptase Ty1/copia-type domain-containing protein</fullName>
    </recommendedName>
</protein>
<proteinExistence type="predicted"/>
<gene>
    <name evidence="2" type="ORF">CR513_07542</name>
</gene>
<name>A0A371HZM7_MUCPR</name>
<accession>A0A371HZM7</accession>
<dbReference type="OrthoDB" id="411615at2759"/>
<dbReference type="EMBL" id="QJKJ01001316">
    <property type="protein sequence ID" value="RDY08246.1"/>
    <property type="molecule type" value="Genomic_DNA"/>
</dbReference>
<dbReference type="Pfam" id="PF07727">
    <property type="entry name" value="RVT_2"/>
    <property type="match status" value="1"/>
</dbReference>
<feature type="domain" description="Reverse transcriptase Ty1/copia-type" evidence="1">
    <location>
        <begin position="146"/>
        <end position="203"/>
    </location>
</feature>